<dbReference type="FunFam" id="3.30.63.10:FF:000002">
    <property type="entry name" value="Guanylate kinase 1"/>
    <property type="match status" value="1"/>
</dbReference>
<keyword evidence="5" id="KW-0418">Kinase</keyword>
<evidence type="ECO:0000256" key="2">
    <source>
        <dbReference type="ARBA" id="ARBA00012961"/>
    </source>
</evidence>
<dbReference type="EMBL" id="VJMJ01000408">
    <property type="protein sequence ID" value="KAF0721458.1"/>
    <property type="molecule type" value="Genomic_DNA"/>
</dbReference>
<protein>
    <recommendedName>
        <fullName evidence="2">guanylate kinase</fullName>
        <ecNumber evidence="2">2.7.4.8</ecNumber>
    </recommendedName>
</protein>
<evidence type="ECO:0000313" key="9">
    <source>
        <dbReference type="EMBL" id="KAF0721458.1"/>
    </source>
</evidence>
<dbReference type="HAMAP" id="MF_00328">
    <property type="entry name" value="Guanylate_kinase"/>
    <property type="match status" value="1"/>
</dbReference>
<keyword evidence="7" id="KW-0472">Membrane</keyword>
<evidence type="ECO:0000256" key="5">
    <source>
        <dbReference type="ARBA" id="ARBA00022777"/>
    </source>
</evidence>
<dbReference type="InterPro" id="IPR008144">
    <property type="entry name" value="Guanylate_kin-like_dom"/>
</dbReference>
<dbReference type="VEuPathDB" id="FungiDB:AeMF1_013542"/>
<dbReference type="NCBIfam" id="TIGR03263">
    <property type="entry name" value="guanyl_kin"/>
    <property type="match status" value="1"/>
</dbReference>
<dbReference type="InterPro" id="IPR020590">
    <property type="entry name" value="Guanylate_kinase_CS"/>
</dbReference>
<dbReference type="InterPro" id="IPR027417">
    <property type="entry name" value="P-loop_NTPase"/>
</dbReference>
<evidence type="ECO:0000256" key="6">
    <source>
        <dbReference type="ARBA" id="ARBA00022840"/>
    </source>
</evidence>
<gene>
    <name evidence="9" type="ORF">Ae201684_019134</name>
</gene>
<dbReference type="GO" id="GO:0005829">
    <property type="term" value="C:cytosol"/>
    <property type="evidence" value="ECO:0007669"/>
    <property type="project" value="TreeGrafter"/>
</dbReference>
<dbReference type="SUPFAM" id="SSF52540">
    <property type="entry name" value="P-loop containing nucleoside triphosphate hydrolases"/>
    <property type="match status" value="1"/>
</dbReference>
<comment type="similarity">
    <text evidence="1">Belongs to the guanylate kinase family.</text>
</comment>
<dbReference type="GO" id="GO:0005524">
    <property type="term" value="F:ATP binding"/>
    <property type="evidence" value="ECO:0007669"/>
    <property type="project" value="UniProtKB-KW"/>
</dbReference>
<dbReference type="Pfam" id="PF00625">
    <property type="entry name" value="Guanylate_kin"/>
    <property type="match status" value="1"/>
</dbReference>
<dbReference type="PROSITE" id="PS00856">
    <property type="entry name" value="GUANYLATE_KINASE_1"/>
    <property type="match status" value="1"/>
</dbReference>
<organism evidence="9 10">
    <name type="scientific">Aphanomyces euteiches</name>
    <dbReference type="NCBI Taxonomy" id="100861"/>
    <lineage>
        <taxon>Eukaryota</taxon>
        <taxon>Sar</taxon>
        <taxon>Stramenopiles</taxon>
        <taxon>Oomycota</taxon>
        <taxon>Saprolegniomycetes</taxon>
        <taxon>Saprolegniales</taxon>
        <taxon>Verrucalvaceae</taxon>
        <taxon>Aphanomyces</taxon>
    </lineage>
</organism>
<keyword evidence="4" id="KW-0547">Nucleotide-binding</keyword>
<keyword evidence="3" id="KW-0808">Transferase</keyword>
<dbReference type="PANTHER" id="PTHR23117:SF13">
    <property type="entry name" value="GUANYLATE KINASE"/>
    <property type="match status" value="1"/>
</dbReference>
<feature type="domain" description="Guanylate kinase-like" evidence="8">
    <location>
        <begin position="21"/>
        <end position="203"/>
    </location>
</feature>
<proteinExistence type="inferred from homology"/>
<dbReference type="SMART" id="SM00072">
    <property type="entry name" value="GuKc"/>
    <property type="match status" value="1"/>
</dbReference>
<keyword evidence="10" id="KW-1185">Reference proteome</keyword>
<dbReference type="AlphaFoldDB" id="A0A6G0W384"/>
<dbReference type="CDD" id="cd00071">
    <property type="entry name" value="GMPK"/>
    <property type="match status" value="1"/>
</dbReference>
<dbReference type="Gene3D" id="3.40.50.300">
    <property type="entry name" value="P-loop containing nucleotide triphosphate hydrolases"/>
    <property type="match status" value="1"/>
</dbReference>
<sequence length="314" mass="33951">MVDSLAEPEAETSVMASSSVIPPLVIAGPSGVGKGTLINKLLAKYPTLFGFSVSHTTRGPRPGEENGIAYHFVTKDEFDEAVEANAFLEYARVHGNGYGTSKQAVESVQSQNKICVLDIDIQGVQQVKKADLKDVHFLFVAPPSMTDLESRLRGRGTETEEKISLRLANAEGELAYANEGHFDKILVNREVDQSFAELEATLIKWLLAAISVKSTKIIGNAHWGGNNIKNYIDEQVEDGTISAGCILAEWTLSNLEAIGVSTHCRGALRGLSSGCADVFGRVLAIEFPVAPCFVSLLLLACLWFGVVAWHGFQK</sequence>
<keyword evidence="7" id="KW-1133">Transmembrane helix</keyword>
<evidence type="ECO:0000259" key="8">
    <source>
        <dbReference type="PROSITE" id="PS50052"/>
    </source>
</evidence>
<evidence type="ECO:0000256" key="3">
    <source>
        <dbReference type="ARBA" id="ARBA00022679"/>
    </source>
</evidence>
<evidence type="ECO:0000256" key="4">
    <source>
        <dbReference type="ARBA" id="ARBA00022741"/>
    </source>
</evidence>
<keyword evidence="6" id="KW-0067">ATP-binding</keyword>
<name>A0A6G0W384_9STRA</name>
<evidence type="ECO:0000256" key="7">
    <source>
        <dbReference type="SAM" id="Phobius"/>
    </source>
</evidence>
<dbReference type="InterPro" id="IPR008145">
    <property type="entry name" value="GK/Ca_channel_bsu"/>
</dbReference>
<dbReference type="PROSITE" id="PS50052">
    <property type="entry name" value="GUANYLATE_KINASE_2"/>
    <property type="match status" value="1"/>
</dbReference>
<dbReference type="InterPro" id="IPR017665">
    <property type="entry name" value="Guanylate_kinase"/>
</dbReference>
<feature type="transmembrane region" description="Helical" evidence="7">
    <location>
        <begin position="293"/>
        <end position="312"/>
    </location>
</feature>
<evidence type="ECO:0000256" key="1">
    <source>
        <dbReference type="ARBA" id="ARBA00005790"/>
    </source>
</evidence>
<dbReference type="EC" id="2.7.4.8" evidence="2"/>
<dbReference type="Proteomes" id="UP000481153">
    <property type="component" value="Unassembled WGS sequence"/>
</dbReference>
<dbReference type="GO" id="GO:0004385">
    <property type="term" value="F:GMP kinase activity"/>
    <property type="evidence" value="ECO:0007669"/>
    <property type="project" value="UniProtKB-EC"/>
</dbReference>
<accession>A0A6G0W384</accession>
<reference evidence="9 10" key="1">
    <citation type="submission" date="2019-07" db="EMBL/GenBank/DDBJ databases">
        <title>Genomics analysis of Aphanomyces spp. identifies a new class of oomycete effector associated with host adaptation.</title>
        <authorList>
            <person name="Gaulin E."/>
        </authorList>
    </citation>
    <scope>NUCLEOTIDE SEQUENCE [LARGE SCALE GENOMIC DNA]</scope>
    <source>
        <strain evidence="9 10">ATCC 201684</strain>
    </source>
</reference>
<keyword evidence="7" id="KW-0812">Transmembrane</keyword>
<dbReference type="FunFam" id="3.40.50.300:FF:000776">
    <property type="entry name" value="Guanylate kinase 2"/>
    <property type="match status" value="1"/>
</dbReference>
<evidence type="ECO:0000313" key="10">
    <source>
        <dbReference type="Proteomes" id="UP000481153"/>
    </source>
</evidence>
<dbReference type="PANTHER" id="PTHR23117">
    <property type="entry name" value="GUANYLATE KINASE-RELATED"/>
    <property type="match status" value="1"/>
</dbReference>
<dbReference type="Gene3D" id="3.30.63.10">
    <property type="entry name" value="Guanylate Kinase phosphate binding domain"/>
    <property type="match status" value="1"/>
</dbReference>
<comment type="caution">
    <text evidence="9">The sequence shown here is derived from an EMBL/GenBank/DDBJ whole genome shotgun (WGS) entry which is preliminary data.</text>
</comment>